<keyword evidence="6" id="KW-0695">RNA-directed DNA polymerase</keyword>
<accession>A0ABR2FD34</accession>
<gene>
    <name evidence="10" type="ORF">V6N12_069191</name>
</gene>
<evidence type="ECO:0000256" key="2">
    <source>
        <dbReference type="ARBA" id="ARBA00022695"/>
    </source>
</evidence>
<evidence type="ECO:0000256" key="4">
    <source>
        <dbReference type="ARBA" id="ARBA00022759"/>
    </source>
</evidence>
<evidence type="ECO:0000256" key="1">
    <source>
        <dbReference type="ARBA" id="ARBA00022679"/>
    </source>
</evidence>
<feature type="compositionally biased region" description="Polar residues" evidence="7">
    <location>
        <begin position="63"/>
        <end position="79"/>
    </location>
</feature>
<feature type="domain" description="Reverse transcriptase RNase H-like" evidence="9">
    <location>
        <begin position="341"/>
        <end position="426"/>
    </location>
</feature>
<protein>
    <recommendedName>
        <fullName evidence="12">Reverse transcriptase</fullName>
    </recommendedName>
</protein>
<dbReference type="InterPro" id="IPR043128">
    <property type="entry name" value="Rev_trsase/Diguanyl_cyclase"/>
</dbReference>
<evidence type="ECO:0008006" key="12">
    <source>
        <dbReference type="Google" id="ProtNLM"/>
    </source>
</evidence>
<keyword evidence="1" id="KW-0808">Transferase</keyword>
<keyword evidence="2" id="KW-0548">Nucleotidyltransferase</keyword>
<organism evidence="10 11">
    <name type="scientific">Hibiscus sabdariffa</name>
    <name type="common">roselle</name>
    <dbReference type="NCBI Taxonomy" id="183260"/>
    <lineage>
        <taxon>Eukaryota</taxon>
        <taxon>Viridiplantae</taxon>
        <taxon>Streptophyta</taxon>
        <taxon>Embryophyta</taxon>
        <taxon>Tracheophyta</taxon>
        <taxon>Spermatophyta</taxon>
        <taxon>Magnoliopsida</taxon>
        <taxon>eudicotyledons</taxon>
        <taxon>Gunneridae</taxon>
        <taxon>Pentapetalae</taxon>
        <taxon>rosids</taxon>
        <taxon>malvids</taxon>
        <taxon>Malvales</taxon>
        <taxon>Malvaceae</taxon>
        <taxon>Malvoideae</taxon>
        <taxon>Hibiscus</taxon>
    </lineage>
</organism>
<evidence type="ECO:0000259" key="9">
    <source>
        <dbReference type="Pfam" id="PF17917"/>
    </source>
</evidence>
<dbReference type="Gene3D" id="3.10.10.10">
    <property type="entry name" value="HIV Type 1 Reverse Transcriptase, subunit A, domain 1"/>
    <property type="match status" value="1"/>
</dbReference>
<evidence type="ECO:0000256" key="6">
    <source>
        <dbReference type="ARBA" id="ARBA00022918"/>
    </source>
</evidence>
<dbReference type="EMBL" id="JBBPBM010000006">
    <property type="protein sequence ID" value="KAK8578847.1"/>
    <property type="molecule type" value="Genomic_DNA"/>
</dbReference>
<evidence type="ECO:0000259" key="8">
    <source>
        <dbReference type="Pfam" id="PF00078"/>
    </source>
</evidence>
<proteinExistence type="predicted"/>
<keyword evidence="4" id="KW-0255">Endonuclease</keyword>
<evidence type="ECO:0000256" key="7">
    <source>
        <dbReference type="SAM" id="MobiDB-lite"/>
    </source>
</evidence>
<sequence length="512" mass="58691">MSNTTVNNNGGNDGNRIHEDLLWTIERLMRPMEERLQQCIEEAVARTNNAEIGPQVPIGGNDYYSQSGGRDTIRGSNNEGRPRRPRQRRPRVQEQVDDNLSNIRIAIPPFQGKSDPEAYLEWEKKVELVFECHNYSEAKKESLLTTNDLNNSLPSPVTSLLQEFEELFSEDIPNGLPPIRGIEHQIDFIPGATIPNRPAYHSNPKETKELQRQIEDLMKKGYVHESLNPCVVPVLLVPKKYGLWRMCIDCRAVNKITIKYRHPIPRLDDMLVELNGACIFSKIDLKSGYHQIRMREGDEWKTAFKTKHGLYKWMVMPFGLTNAPSSFMHLMNHILRPFLGTEIGAVLTQDGHPIAYFSEKLNGASLNYPTYDKEMYALVRALETWQHYIWPKEFVIHLDHEALKHLKGLHKLSKRHDKWVEFLESFPYVIKYKKGKENVVADALSRRYALLNALESKLLGFAYLNELYANDHDFGEVYKACAEGSIRNALVKEAHGGGLMGHFGVTKTLEAL</sequence>
<keyword evidence="3" id="KW-0540">Nuclease</keyword>
<evidence type="ECO:0000256" key="3">
    <source>
        <dbReference type="ARBA" id="ARBA00022722"/>
    </source>
</evidence>
<feature type="domain" description="Reverse transcriptase" evidence="8">
    <location>
        <begin position="237"/>
        <end position="340"/>
    </location>
</feature>
<dbReference type="Proteomes" id="UP001472677">
    <property type="component" value="Unassembled WGS sequence"/>
</dbReference>
<evidence type="ECO:0000313" key="11">
    <source>
        <dbReference type="Proteomes" id="UP001472677"/>
    </source>
</evidence>
<dbReference type="InterPro" id="IPR041373">
    <property type="entry name" value="RT_RNaseH"/>
</dbReference>
<dbReference type="Pfam" id="PF17917">
    <property type="entry name" value="RT_RNaseH"/>
    <property type="match status" value="1"/>
</dbReference>
<dbReference type="CDD" id="cd01647">
    <property type="entry name" value="RT_LTR"/>
    <property type="match status" value="1"/>
</dbReference>
<feature type="region of interest" description="Disordered" evidence="7">
    <location>
        <begin position="51"/>
        <end position="99"/>
    </location>
</feature>
<dbReference type="InterPro" id="IPR000477">
    <property type="entry name" value="RT_dom"/>
</dbReference>
<dbReference type="Gene3D" id="3.30.70.270">
    <property type="match status" value="1"/>
</dbReference>
<evidence type="ECO:0000256" key="5">
    <source>
        <dbReference type="ARBA" id="ARBA00022801"/>
    </source>
</evidence>
<dbReference type="Pfam" id="PF00078">
    <property type="entry name" value="RVT_1"/>
    <property type="match status" value="1"/>
</dbReference>
<reference evidence="10 11" key="1">
    <citation type="journal article" date="2024" name="G3 (Bethesda)">
        <title>Genome assembly of Hibiscus sabdariffa L. provides insights into metabolisms of medicinal natural products.</title>
        <authorList>
            <person name="Kim T."/>
        </authorList>
    </citation>
    <scope>NUCLEOTIDE SEQUENCE [LARGE SCALE GENOMIC DNA]</scope>
    <source>
        <strain evidence="10">TK-2024</strain>
        <tissue evidence="10">Old leaves</tissue>
    </source>
</reference>
<name>A0ABR2FD34_9ROSI</name>
<evidence type="ECO:0000313" key="10">
    <source>
        <dbReference type="EMBL" id="KAK8578847.1"/>
    </source>
</evidence>
<dbReference type="PANTHER" id="PTHR35046">
    <property type="entry name" value="ZINC KNUCKLE (CCHC-TYPE) FAMILY PROTEIN"/>
    <property type="match status" value="1"/>
</dbReference>
<dbReference type="CDD" id="cd09274">
    <property type="entry name" value="RNase_HI_RT_Ty3"/>
    <property type="match status" value="1"/>
</dbReference>
<dbReference type="PANTHER" id="PTHR35046:SF9">
    <property type="entry name" value="RNA-DIRECTED DNA POLYMERASE"/>
    <property type="match status" value="1"/>
</dbReference>
<keyword evidence="11" id="KW-1185">Reference proteome</keyword>
<keyword evidence="5" id="KW-0378">Hydrolase</keyword>
<dbReference type="InterPro" id="IPR043502">
    <property type="entry name" value="DNA/RNA_pol_sf"/>
</dbReference>
<dbReference type="SUPFAM" id="SSF56672">
    <property type="entry name" value="DNA/RNA polymerases"/>
    <property type="match status" value="1"/>
</dbReference>
<comment type="caution">
    <text evidence="10">The sequence shown here is derived from an EMBL/GenBank/DDBJ whole genome shotgun (WGS) entry which is preliminary data.</text>
</comment>